<dbReference type="STRING" id="1121419.SAMN05443529_11467"/>
<evidence type="ECO:0000313" key="8">
    <source>
        <dbReference type="Proteomes" id="UP000198656"/>
    </source>
</evidence>
<accession>A0A1G8CYW6</accession>
<evidence type="ECO:0000256" key="2">
    <source>
        <dbReference type="ARBA" id="ARBA00022491"/>
    </source>
</evidence>
<protein>
    <recommendedName>
        <fullName evidence="6">Translational regulator CsrA</fullName>
    </recommendedName>
</protein>
<name>A0A1G8CYW6_9FIRM</name>
<evidence type="ECO:0000256" key="4">
    <source>
        <dbReference type="ARBA" id="ARBA00022845"/>
    </source>
</evidence>
<dbReference type="Gene3D" id="2.60.40.4380">
    <property type="entry name" value="Translational regulator CsrA"/>
    <property type="match status" value="1"/>
</dbReference>
<evidence type="ECO:0000256" key="1">
    <source>
        <dbReference type="ARBA" id="ARBA00022490"/>
    </source>
</evidence>
<keyword evidence="2 6" id="KW-0678">Repressor</keyword>
<comment type="function">
    <text evidence="6">A translational regulator that binds mRNA to regulate translation initiation and/or mRNA stability. Usually binds in the 5'-UTR at or near the Shine-Dalgarno sequence preventing ribosome-binding, thus repressing translation. Its main target seems to be the major flagellin gene, while its function is anatagonized by FliW.</text>
</comment>
<dbReference type="PANTHER" id="PTHR34984">
    <property type="entry name" value="CARBON STORAGE REGULATOR"/>
    <property type="match status" value="1"/>
</dbReference>
<dbReference type="GO" id="GO:0045947">
    <property type="term" value="P:negative regulation of translational initiation"/>
    <property type="evidence" value="ECO:0007669"/>
    <property type="project" value="UniProtKB-UniRule"/>
</dbReference>
<reference evidence="8" key="1">
    <citation type="submission" date="2016-10" db="EMBL/GenBank/DDBJ databases">
        <authorList>
            <person name="Varghese N."/>
            <person name="Submissions S."/>
        </authorList>
    </citation>
    <scope>NUCLEOTIDE SEQUENCE [LARGE SCALE GENOMIC DNA]</scope>
    <source>
        <strain evidence="8">DSM 8344</strain>
    </source>
</reference>
<keyword evidence="3 6" id="KW-1005">Bacterial flagellum biogenesis</keyword>
<gene>
    <name evidence="6" type="primary">csrA</name>
    <name evidence="7" type="ORF">SAMN05443529_11467</name>
</gene>
<dbReference type="PANTHER" id="PTHR34984:SF1">
    <property type="entry name" value="CARBON STORAGE REGULATOR"/>
    <property type="match status" value="1"/>
</dbReference>
<dbReference type="EMBL" id="FNCP01000014">
    <property type="protein sequence ID" value="SDH50777.1"/>
    <property type="molecule type" value="Genomic_DNA"/>
</dbReference>
<evidence type="ECO:0000256" key="5">
    <source>
        <dbReference type="ARBA" id="ARBA00022884"/>
    </source>
</evidence>
<dbReference type="OrthoDB" id="9809061at2"/>
<dbReference type="GO" id="GO:0006402">
    <property type="term" value="P:mRNA catabolic process"/>
    <property type="evidence" value="ECO:0007669"/>
    <property type="project" value="InterPro"/>
</dbReference>
<organism evidence="7 8">
    <name type="scientific">Desulfosporosinus hippei DSM 8344</name>
    <dbReference type="NCBI Taxonomy" id="1121419"/>
    <lineage>
        <taxon>Bacteria</taxon>
        <taxon>Bacillati</taxon>
        <taxon>Bacillota</taxon>
        <taxon>Clostridia</taxon>
        <taxon>Eubacteriales</taxon>
        <taxon>Desulfitobacteriaceae</taxon>
        <taxon>Desulfosporosinus</taxon>
    </lineage>
</organism>
<comment type="subcellular location">
    <subcellularLocation>
        <location evidence="6">Cytoplasm</location>
    </subcellularLocation>
</comment>
<evidence type="ECO:0000313" key="7">
    <source>
        <dbReference type="EMBL" id="SDH50777.1"/>
    </source>
</evidence>
<dbReference type="InterPro" id="IPR003751">
    <property type="entry name" value="CsrA"/>
</dbReference>
<dbReference type="RefSeq" id="WP_092333898.1">
    <property type="nucleotide sequence ID" value="NZ_FNCP01000014.1"/>
</dbReference>
<dbReference type="AlphaFoldDB" id="A0A1G8CYW6"/>
<dbReference type="GO" id="GO:0048027">
    <property type="term" value="F:mRNA 5'-UTR binding"/>
    <property type="evidence" value="ECO:0007669"/>
    <property type="project" value="UniProtKB-UniRule"/>
</dbReference>
<dbReference type="GO" id="GO:0006109">
    <property type="term" value="P:regulation of carbohydrate metabolic process"/>
    <property type="evidence" value="ECO:0007669"/>
    <property type="project" value="InterPro"/>
</dbReference>
<dbReference type="GO" id="GO:1902208">
    <property type="term" value="P:regulation of bacterial-type flagellum assembly"/>
    <property type="evidence" value="ECO:0007669"/>
    <property type="project" value="UniProtKB-UniRule"/>
</dbReference>
<keyword evidence="4 6" id="KW-0810">Translation regulation</keyword>
<dbReference type="Proteomes" id="UP000198656">
    <property type="component" value="Unassembled WGS sequence"/>
</dbReference>
<dbReference type="GO" id="GO:0044781">
    <property type="term" value="P:bacterial-type flagellum organization"/>
    <property type="evidence" value="ECO:0007669"/>
    <property type="project" value="UniProtKB-KW"/>
</dbReference>
<comment type="similarity">
    <text evidence="6">Belongs to the CsrA/RsmA family.</text>
</comment>
<keyword evidence="8" id="KW-1185">Reference proteome</keyword>
<dbReference type="Pfam" id="PF02599">
    <property type="entry name" value="CsrA"/>
    <property type="match status" value="1"/>
</dbReference>
<dbReference type="HAMAP" id="MF_00167">
    <property type="entry name" value="CsrA"/>
    <property type="match status" value="1"/>
</dbReference>
<dbReference type="SUPFAM" id="SSF117130">
    <property type="entry name" value="CsrA-like"/>
    <property type="match status" value="1"/>
</dbReference>
<proteinExistence type="inferred from homology"/>
<keyword evidence="1 6" id="KW-0963">Cytoplasm</keyword>
<dbReference type="InterPro" id="IPR036107">
    <property type="entry name" value="CsrA_sf"/>
</dbReference>
<comment type="subunit">
    <text evidence="6">Homodimer; the beta-strands of each monomer intercalate to form a hydrophobic core, while the alpha-helices form wings that extend away from the core.</text>
</comment>
<keyword evidence="5 6" id="KW-0694">RNA-binding</keyword>
<dbReference type="GO" id="GO:0005829">
    <property type="term" value="C:cytosol"/>
    <property type="evidence" value="ECO:0007669"/>
    <property type="project" value="TreeGrafter"/>
</dbReference>
<evidence type="ECO:0000256" key="6">
    <source>
        <dbReference type="HAMAP-Rule" id="MF_00167"/>
    </source>
</evidence>
<evidence type="ECO:0000256" key="3">
    <source>
        <dbReference type="ARBA" id="ARBA00022795"/>
    </source>
</evidence>
<sequence>MLVLGRKPGEYVMIDDNIKIKVVKSAEGDLRLAIDAPKQMKILRGEVYEQQKGQDGRIA</sequence>